<dbReference type="Proteomes" id="UP000029986">
    <property type="component" value="Chromosome"/>
</dbReference>
<organism evidence="1 2">
    <name type="scientific">Hafnia alvei FB1</name>
    <dbReference type="NCBI Taxonomy" id="1453496"/>
    <lineage>
        <taxon>Bacteria</taxon>
        <taxon>Pseudomonadati</taxon>
        <taxon>Pseudomonadota</taxon>
        <taxon>Gammaproteobacteria</taxon>
        <taxon>Enterobacterales</taxon>
        <taxon>Hafniaceae</taxon>
        <taxon>Hafnia</taxon>
    </lineage>
</organism>
<protein>
    <submittedName>
        <fullName evidence="1">Uncharacterized protein</fullName>
    </submittedName>
</protein>
<gene>
    <name evidence="1" type="ORF">AT03_00745</name>
</gene>
<sequence>MLVSEEEIKRAMKLIAVTDREMIEGAAGVALAAEYQGKKFAVVLRGKNIVLDNYLKAVA</sequence>
<dbReference type="InterPro" id="IPR036052">
    <property type="entry name" value="TrpB-like_PALP_sf"/>
</dbReference>
<reference evidence="1 2" key="1">
    <citation type="journal article" date="2014" name="Gut Pathog.">
        <title>Gene clusters of Hafnia alvei strain FB1 important in survival and pathogenesis: a draft genome perspective.</title>
        <authorList>
            <person name="Tan J.Y."/>
            <person name="Yin W.F."/>
            <person name="Chan K.G."/>
        </authorList>
    </citation>
    <scope>NUCLEOTIDE SEQUENCE [LARGE SCALE GENOMIC DNA]</scope>
    <source>
        <strain evidence="1 2">FB1</strain>
    </source>
</reference>
<dbReference type="EMBL" id="CP009706">
    <property type="protein sequence ID" value="AIU71068.1"/>
    <property type="molecule type" value="Genomic_DNA"/>
</dbReference>
<dbReference type="AlphaFoldDB" id="A0A097QX79"/>
<dbReference type="Gene3D" id="3.40.50.1100">
    <property type="match status" value="1"/>
</dbReference>
<evidence type="ECO:0000313" key="1">
    <source>
        <dbReference type="EMBL" id="AIU71068.1"/>
    </source>
</evidence>
<dbReference type="eggNOG" id="COG1171">
    <property type="taxonomic scope" value="Bacteria"/>
</dbReference>
<dbReference type="HOGENOM" id="CLU_2954096_0_0_6"/>
<accession>A0A097QX79</accession>
<dbReference type="PATRIC" id="fig|1453496.5.peg.151"/>
<evidence type="ECO:0000313" key="2">
    <source>
        <dbReference type="Proteomes" id="UP000029986"/>
    </source>
</evidence>
<keyword evidence="2" id="KW-1185">Reference proteome</keyword>
<dbReference type="SUPFAM" id="SSF53686">
    <property type="entry name" value="Tryptophan synthase beta subunit-like PLP-dependent enzymes"/>
    <property type="match status" value="1"/>
</dbReference>
<name>A0A097QX79_HAFAL</name>
<proteinExistence type="predicted"/>
<dbReference type="KEGG" id="hav:AT03_00745"/>